<feature type="domain" description="Nucleotidyl transferase" evidence="6">
    <location>
        <begin position="10"/>
        <end position="254"/>
    </location>
</feature>
<dbReference type="PANTHER" id="PTHR43197:SF1">
    <property type="entry name" value="UTP--GLUCOSE-1-PHOSPHATE URIDYLYLTRANSFERASE"/>
    <property type="match status" value="1"/>
</dbReference>
<dbReference type="PANTHER" id="PTHR43197">
    <property type="entry name" value="UTP--GLUCOSE-1-PHOSPHATE URIDYLYLTRANSFERASE"/>
    <property type="match status" value="1"/>
</dbReference>
<keyword evidence="4" id="KW-0548">Nucleotidyltransferase</keyword>
<evidence type="ECO:0000256" key="4">
    <source>
        <dbReference type="ARBA" id="ARBA00022695"/>
    </source>
</evidence>
<organism evidence="7 8">
    <name type="scientific">Candidatus Woesebacteria bacterium RIFOXYB1_FULL_38_16</name>
    <dbReference type="NCBI Taxonomy" id="1802538"/>
    <lineage>
        <taxon>Bacteria</taxon>
        <taxon>Candidatus Woeseibacteriota</taxon>
    </lineage>
</organism>
<evidence type="ECO:0000256" key="3">
    <source>
        <dbReference type="ARBA" id="ARBA00022679"/>
    </source>
</evidence>
<sequence>MANNTITTCIIPAAGKGSRWAPVSGYLPKEMLPLIDKPVIEWCIDEAVHSGCNHIIIVINSQKNLIKSYLQKAKKYHNKIRFDFVYQKYPRGIAHAIWLCKNLINNKAFCVALPDLPVISKKPALKQLIEAYNKNESHIISFDKFSKEHLHLYGECQVEKQSKVVNVQHFCAKISKKHPHHINSKIRMSGRFIFTNEIFPIISELIQKKSKQEITDVDALHKALNHNQLVKGLKIIGHTYDTGNPKSYVRANTAFFKKYVI</sequence>
<comment type="catalytic activity">
    <reaction evidence="5">
        <text>alpha-D-glucose 1-phosphate + UTP + H(+) = UDP-alpha-D-glucose + diphosphate</text>
        <dbReference type="Rhea" id="RHEA:19889"/>
        <dbReference type="ChEBI" id="CHEBI:15378"/>
        <dbReference type="ChEBI" id="CHEBI:33019"/>
        <dbReference type="ChEBI" id="CHEBI:46398"/>
        <dbReference type="ChEBI" id="CHEBI:58601"/>
        <dbReference type="ChEBI" id="CHEBI:58885"/>
        <dbReference type="EC" id="2.7.7.9"/>
    </reaction>
</comment>
<dbReference type="AlphaFoldDB" id="A0A1F8CSK8"/>
<dbReference type="EMBL" id="MGHY01000018">
    <property type="protein sequence ID" value="OGM79280.1"/>
    <property type="molecule type" value="Genomic_DNA"/>
</dbReference>
<dbReference type="Pfam" id="PF00483">
    <property type="entry name" value="NTP_transferase"/>
    <property type="match status" value="1"/>
</dbReference>
<evidence type="ECO:0000313" key="8">
    <source>
        <dbReference type="Proteomes" id="UP000178999"/>
    </source>
</evidence>
<evidence type="ECO:0000256" key="2">
    <source>
        <dbReference type="ARBA" id="ARBA00012415"/>
    </source>
</evidence>
<dbReference type="InterPro" id="IPR005771">
    <property type="entry name" value="GalU_uridylyltTrfase_bac/arc"/>
</dbReference>
<dbReference type="STRING" id="1802538.A2382_00655"/>
<evidence type="ECO:0000256" key="5">
    <source>
        <dbReference type="ARBA" id="ARBA00048128"/>
    </source>
</evidence>
<gene>
    <name evidence="7" type="ORF">A2382_00655</name>
</gene>
<dbReference type="InterPro" id="IPR029044">
    <property type="entry name" value="Nucleotide-diphossugar_trans"/>
</dbReference>
<dbReference type="GO" id="GO:0006011">
    <property type="term" value="P:UDP-alpha-D-glucose metabolic process"/>
    <property type="evidence" value="ECO:0007669"/>
    <property type="project" value="InterPro"/>
</dbReference>
<reference evidence="7 8" key="1">
    <citation type="journal article" date="2016" name="Nat. Commun.">
        <title>Thousands of microbial genomes shed light on interconnected biogeochemical processes in an aquifer system.</title>
        <authorList>
            <person name="Anantharaman K."/>
            <person name="Brown C.T."/>
            <person name="Hug L.A."/>
            <person name="Sharon I."/>
            <person name="Castelle C.J."/>
            <person name="Probst A.J."/>
            <person name="Thomas B.C."/>
            <person name="Singh A."/>
            <person name="Wilkins M.J."/>
            <person name="Karaoz U."/>
            <person name="Brodie E.L."/>
            <person name="Williams K.H."/>
            <person name="Hubbard S.S."/>
            <person name="Banfield J.F."/>
        </authorList>
    </citation>
    <scope>NUCLEOTIDE SEQUENCE [LARGE SCALE GENOMIC DNA]</scope>
</reference>
<comment type="similarity">
    <text evidence="1">Belongs to the UDPGP type 2 family.</text>
</comment>
<dbReference type="Proteomes" id="UP000178999">
    <property type="component" value="Unassembled WGS sequence"/>
</dbReference>
<evidence type="ECO:0000313" key="7">
    <source>
        <dbReference type="EMBL" id="OGM79280.1"/>
    </source>
</evidence>
<protein>
    <recommendedName>
        <fullName evidence="2">UTP--glucose-1-phosphate uridylyltransferase</fullName>
        <ecNumber evidence="2">2.7.7.9</ecNumber>
    </recommendedName>
</protein>
<evidence type="ECO:0000259" key="6">
    <source>
        <dbReference type="Pfam" id="PF00483"/>
    </source>
</evidence>
<dbReference type="SUPFAM" id="SSF53448">
    <property type="entry name" value="Nucleotide-diphospho-sugar transferases"/>
    <property type="match status" value="1"/>
</dbReference>
<accession>A0A1F8CSK8</accession>
<keyword evidence="3" id="KW-0808">Transferase</keyword>
<proteinExistence type="inferred from homology"/>
<comment type="caution">
    <text evidence="7">The sequence shown here is derived from an EMBL/GenBank/DDBJ whole genome shotgun (WGS) entry which is preliminary data.</text>
</comment>
<name>A0A1F8CSK8_9BACT</name>
<dbReference type="InterPro" id="IPR005835">
    <property type="entry name" value="NTP_transferase_dom"/>
</dbReference>
<evidence type="ECO:0000256" key="1">
    <source>
        <dbReference type="ARBA" id="ARBA00006890"/>
    </source>
</evidence>
<dbReference type="Gene3D" id="3.90.550.10">
    <property type="entry name" value="Spore Coat Polysaccharide Biosynthesis Protein SpsA, Chain A"/>
    <property type="match status" value="1"/>
</dbReference>
<dbReference type="EC" id="2.7.7.9" evidence="2"/>
<dbReference type="GO" id="GO:0003983">
    <property type="term" value="F:UTP:glucose-1-phosphate uridylyltransferase activity"/>
    <property type="evidence" value="ECO:0007669"/>
    <property type="project" value="UniProtKB-EC"/>
</dbReference>